<sequence length="194" mass="22547">MLNGKVTLFFVLACLVLGGCMVDPEHQGAYMENYRKFLRETDTHVIPPPPPGSEVEKHAIETFRLFYEVFSEERIRRSIKTLYAPDAYFRDGFREVQGIEAITAYFISSTDAVSSCTFDIQDVAVHDGNYYFRWIMHLTLKRNKEKPIQAVGMSHVRFNAQGQIIFHQDYWDTGIIYEQAPILGRIITWIRSRI</sequence>
<dbReference type="Proteomes" id="UP000198744">
    <property type="component" value="Unassembled WGS sequence"/>
</dbReference>
<evidence type="ECO:0000259" key="1">
    <source>
        <dbReference type="Pfam" id="PF12680"/>
    </source>
</evidence>
<feature type="domain" description="SnoaL-like" evidence="1">
    <location>
        <begin position="64"/>
        <end position="166"/>
    </location>
</feature>
<evidence type="ECO:0000313" key="3">
    <source>
        <dbReference type="Proteomes" id="UP000198744"/>
    </source>
</evidence>
<dbReference type="InterPro" id="IPR037401">
    <property type="entry name" value="SnoaL-like"/>
</dbReference>
<name>A0A1H7YES2_9BACT</name>
<protein>
    <submittedName>
        <fullName evidence="2">SnoaL-like domain-containing protein</fullName>
    </submittedName>
</protein>
<dbReference type="Gene3D" id="3.10.450.50">
    <property type="match status" value="1"/>
</dbReference>
<accession>A0A1H7YES2</accession>
<keyword evidence="3" id="KW-1185">Reference proteome</keyword>
<organism evidence="2 3">
    <name type="scientific">Syntrophus gentianae</name>
    <dbReference type="NCBI Taxonomy" id="43775"/>
    <lineage>
        <taxon>Bacteria</taxon>
        <taxon>Pseudomonadati</taxon>
        <taxon>Thermodesulfobacteriota</taxon>
        <taxon>Syntrophia</taxon>
        <taxon>Syntrophales</taxon>
        <taxon>Syntrophaceae</taxon>
        <taxon>Syntrophus</taxon>
    </lineage>
</organism>
<dbReference type="SUPFAM" id="SSF54427">
    <property type="entry name" value="NTF2-like"/>
    <property type="match status" value="1"/>
</dbReference>
<dbReference type="RefSeq" id="WP_175476491.1">
    <property type="nucleotide sequence ID" value="NZ_FOBS01000016.1"/>
</dbReference>
<dbReference type="Pfam" id="PF12680">
    <property type="entry name" value="SnoaL_2"/>
    <property type="match status" value="1"/>
</dbReference>
<dbReference type="AlphaFoldDB" id="A0A1H7YES2"/>
<dbReference type="InterPro" id="IPR032710">
    <property type="entry name" value="NTF2-like_dom_sf"/>
</dbReference>
<dbReference type="EMBL" id="FOBS01000016">
    <property type="protein sequence ID" value="SEM44712.1"/>
    <property type="molecule type" value="Genomic_DNA"/>
</dbReference>
<dbReference type="STRING" id="43775.SAMN04489760_11615"/>
<gene>
    <name evidence="2" type="ORF">SAMN04489760_11615</name>
</gene>
<evidence type="ECO:0000313" key="2">
    <source>
        <dbReference type="EMBL" id="SEM44712.1"/>
    </source>
</evidence>
<dbReference type="PROSITE" id="PS51257">
    <property type="entry name" value="PROKAR_LIPOPROTEIN"/>
    <property type="match status" value="1"/>
</dbReference>
<reference evidence="2 3" key="1">
    <citation type="submission" date="2016-10" db="EMBL/GenBank/DDBJ databases">
        <authorList>
            <person name="de Groot N.N."/>
        </authorList>
    </citation>
    <scope>NUCLEOTIDE SEQUENCE [LARGE SCALE GENOMIC DNA]</scope>
    <source>
        <strain evidence="2 3">DSM 8423</strain>
    </source>
</reference>
<proteinExistence type="predicted"/>